<evidence type="ECO:0000313" key="8">
    <source>
        <dbReference type="EMBL" id="CAF1270269.1"/>
    </source>
</evidence>
<dbReference type="InterPro" id="IPR000225">
    <property type="entry name" value="Armadillo"/>
</dbReference>
<evidence type="ECO:0000256" key="4">
    <source>
        <dbReference type="ARBA" id="ARBA00022927"/>
    </source>
</evidence>
<evidence type="ECO:0000259" key="7">
    <source>
        <dbReference type="PROSITE" id="PS50181"/>
    </source>
</evidence>
<keyword evidence="4 5" id="KW-0653">Protein transport</keyword>
<dbReference type="SUPFAM" id="SSF48371">
    <property type="entry name" value="ARM repeat"/>
    <property type="match status" value="1"/>
</dbReference>
<keyword evidence="3" id="KW-0677">Repeat</keyword>
<dbReference type="PANTHER" id="PTHR23316">
    <property type="entry name" value="IMPORTIN ALPHA"/>
    <property type="match status" value="1"/>
</dbReference>
<comment type="similarity">
    <text evidence="1 5">Belongs to the importin alpha family.</text>
</comment>
<dbReference type="Pfam" id="PF16186">
    <property type="entry name" value="Arm_3"/>
    <property type="match status" value="1"/>
</dbReference>
<dbReference type="PIRSF" id="PIRSF005673">
    <property type="entry name" value="Importin_alpha"/>
    <property type="match status" value="1"/>
</dbReference>
<feature type="repeat" description="ARM" evidence="6">
    <location>
        <begin position="91"/>
        <end position="133"/>
    </location>
</feature>
<dbReference type="PROSITE" id="PS50176">
    <property type="entry name" value="ARM_REPEAT"/>
    <property type="match status" value="3"/>
</dbReference>
<comment type="caution">
    <text evidence="8">The sequence shown here is derived from an EMBL/GenBank/DDBJ whole genome shotgun (WGS) entry which is preliminary data.</text>
</comment>
<evidence type="ECO:0000256" key="6">
    <source>
        <dbReference type="PROSITE-ProRule" id="PRU00259"/>
    </source>
</evidence>
<evidence type="ECO:0000313" key="9">
    <source>
        <dbReference type="Proteomes" id="UP000663852"/>
    </source>
</evidence>
<dbReference type="GO" id="GO:0061608">
    <property type="term" value="F:nuclear import signal receptor activity"/>
    <property type="evidence" value="ECO:0007669"/>
    <property type="project" value="InterPro"/>
</dbReference>
<accession>A0A815B8M7</accession>
<dbReference type="Gene3D" id="1.25.10.10">
    <property type="entry name" value="Leucine-rich Repeat Variant"/>
    <property type="match status" value="2"/>
</dbReference>
<organism evidence="8 9">
    <name type="scientific">Adineta ricciae</name>
    <name type="common">Rotifer</name>
    <dbReference type="NCBI Taxonomy" id="249248"/>
    <lineage>
        <taxon>Eukaryota</taxon>
        <taxon>Metazoa</taxon>
        <taxon>Spiralia</taxon>
        <taxon>Gnathifera</taxon>
        <taxon>Rotifera</taxon>
        <taxon>Eurotatoria</taxon>
        <taxon>Bdelloidea</taxon>
        <taxon>Adinetida</taxon>
        <taxon>Adinetidae</taxon>
        <taxon>Adineta</taxon>
    </lineage>
</organism>
<feature type="repeat" description="ARM" evidence="6">
    <location>
        <begin position="133"/>
        <end position="175"/>
    </location>
</feature>
<protein>
    <recommendedName>
        <fullName evidence="5">Importin subunit alpha</fullName>
    </recommendedName>
</protein>
<dbReference type="InterPro" id="IPR032413">
    <property type="entry name" value="Arm_3"/>
</dbReference>
<dbReference type="OrthoDB" id="29145at2759"/>
<dbReference type="SMART" id="SM00185">
    <property type="entry name" value="ARM"/>
    <property type="match status" value="8"/>
</dbReference>
<gene>
    <name evidence="8" type="ORF">EDS130_LOCUS28994</name>
</gene>
<dbReference type="AlphaFoldDB" id="A0A815B8M7"/>
<feature type="repeat" description="ARM" evidence="6">
    <location>
        <begin position="175"/>
        <end position="204"/>
    </location>
</feature>
<evidence type="ECO:0000256" key="3">
    <source>
        <dbReference type="ARBA" id="ARBA00022737"/>
    </source>
</evidence>
<dbReference type="Pfam" id="PF00514">
    <property type="entry name" value="Arm"/>
    <property type="match status" value="2"/>
</dbReference>
<dbReference type="GO" id="GO:0005737">
    <property type="term" value="C:cytoplasm"/>
    <property type="evidence" value="ECO:0007669"/>
    <property type="project" value="InterPro"/>
</dbReference>
<evidence type="ECO:0000256" key="1">
    <source>
        <dbReference type="ARBA" id="ARBA00010394"/>
    </source>
</evidence>
<dbReference type="GO" id="GO:0006606">
    <property type="term" value="P:protein import into nucleus"/>
    <property type="evidence" value="ECO:0007669"/>
    <property type="project" value="InterPro"/>
</dbReference>
<dbReference type="InterPro" id="IPR016024">
    <property type="entry name" value="ARM-type_fold"/>
</dbReference>
<proteinExistence type="inferred from homology"/>
<reference evidence="8" key="1">
    <citation type="submission" date="2021-02" db="EMBL/GenBank/DDBJ databases">
        <authorList>
            <person name="Nowell W R."/>
        </authorList>
    </citation>
    <scope>NUCLEOTIDE SEQUENCE</scope>
</reference>
<dbReference type="InterPro" id="IPR011989">
    <property type="entry name" value="ARM-like"/>
</dbReference>
<dbReference type="EMBL" id="CAJNOJ010000192">
    <property type="protein sequence ID" value="CAF1270269.1"/>
    <property type="molecule type" value="Genomic_DNA"/>
</dbReference>
<evidence type="ECO:0000256" key="5">
    <source>
        <dbReference type="PIRNR" id="PIRNR005673"/>
    </source>
</evidence>
<feature type="domain" description="F-box" evidence="7">
    <location>
        <begin position="2"/>
        <end position="52"/>
    </location>
</feature>
<name>A0A815B8M7_ADIRI</name>
<dbReference type="Proteomes" id="UP000663852">
    <property type="component" value="Unassembled WGS sequence"/>
</dbReference>
<dbReference type="PROSITE" id="PS50181">
    <property type="entry name" value="FBOX"/>
    <property type="match status" value="1"/>
</dbReference>
<dbReference type="InterPro" id="IPR024931">
    <property type="entry name" value="Importin_alpha"/>
</dbReference>
<sequence>MSSFFLMLPFEFIYRILDHLDDEALIFSARNVCKRLNLILDTYYPYQVIRNIMIDSLFSDDESQILDALSEYQRIINQKSRQLDIQIITLDVVSRLVQLLTSENDKFQKKALRILLNVTGGSSKQTKYVVDAGTVPILIQLMQSPNEITQEDAIWMLSNIAGDNKNYRDFVLDHGILEPLLNVLSDDTCTLTMLEVATWCLSNLCRFDSPSVDFPKIPSIIPILSRLLQNNTDTRILRGVCYIIRKLIQQSNKLISTVIENSVIPRLIPSIIPILSRLLQNNTDTRILRGVCYIIRKLIQQSNKLISTVIENSVIPRLVTLLEHTVEVIRLSALTVIKEILGGNDQEKQMVLDDDGFLPHLSMLFDVDRTQINENLCDVIVNITAGTESQIQAVIDADIFPRMIQFLYLDADKIKERVACTIRNSTRFSSTQTEYFVGQGAIPLLFDLLRSSETKIIEIVLEGLQNILGWGVAESKQMQNSNPYTMLIKELNELDKVEELRSHRDNEVAARARHIIETYFDIR</sequence>
<dbReference type="InterPro" id="IPR001810">
    <property type="entry name" value="F-box_dom"/>
</dbReference>
<evidence type="ECO:0000256" key="2">
    <source>
        <dbReference type="ARBA" id="ARBA00022448"/>
    </source>
</evidence>
<keyword evidence="2 5" id="KW-0813">Transport</keyword>